<dbReference type="PANTHER" id="PTHR36787">
    <property type="entry name" value="TRANSMEMBRANE PROTEIN"/>
    <property type="match status" value="1"/>
</dbReference>
<feature type="compositionally biased region" description="Basic and acidic residues" evidence="1">
    <location>
        <begin position="12"/>
        <end position="35"/>
    </location>
</feature>
<keyword evidence="2" id="KW-0812">Transmembrane</keyword>
<accession>A0ABD1XST9</accession>
<comment type="caution">
    <text evidence="3">The sequence shown here is derived from an EMBL/GenBank/DDBJ whole genome shotgun (WGS) entry which is preliminary data.</text>
</comment>
<keyword evidence="2" id="KW-0472">Membrane</keyword>
<evidence type="ECO:0000256" key="1">
    <source>
        <dbReference type="SAM" id="MobiDB-lite"/>
    </source>
</evidence>
<keyword evidence="4" id="KW-1185">Reference proteome</keyword>
<feature type="transmembrane region" description="Helical" evidence="2">
    <location>
        <begin position="265"/>
        <end position="287"/>
    </location>
</feature>
<evidence type="ECO:0000256" key="2">
    <source>
        <dbReference type="SAM" id="Phobius"/>
    </source>
</evidence>
<gene>
    <name evidence="3" type="ORF">R1flu_023714</name>
</gene>
<dbReference type="Proteomes" id="UP001605036">
    <property type="component" value="Unassembled WGS sequence"/>
</dbReference>
<dbReference type="AlphaFoldDB" id="A0ABD1XST9"/>
<feature type="compositionally biased region" description="Low complexity" evidence="1">
    <location>
        <begin position="352"/>
        <end position="362"/>
    </location>
</feature>
<organism evidence="3 4">
    <name type="scientific">Riccia fluitans</name>
    <dbReference type="NCBI Taxonomy" id="41844"/>
    <lineage>
        <taxon>Eukaryota</taxon>
        <taxon>Viridiplantae</taxon>
        <taxon>Streptophyta</taxon>
        <taxon>Embryophyta</taxon>
        <taxon>Marchantiophyta</taxon>
        <taxon>Marchantiopsida</taxon>
        <taxon>Marchantiidae</taxon>
        <taxon>Marchantiales</taxon>
        <taxon>Ricciaceae</taxon>
        <taxon>Riccia</taxon>
    </lineage>
</organism>
<name>A0ABD1XST9_9MARC</name>
<sequence>MVEGEASSADGLRLRRGGEKTGSDGDDRRQGKMKLDSGVSTSDTAADASHPAQEPSVSERAASGNAGTQGAFMGPDGSYRGFMPMPFPENWPMNNTGLGPGFDFGSLGAPPLVPVLLPGPFPNFYQASGHEQHPHQGGVFAVPVMPVFGPMGGVPQGGFIPLSFNMPPAGPPTLADGQAPSTSASGGSGEAGRAVQGDGREAGAPDGLRQRQGGRGVGAGARADNQRVVRRFRVGFQVDLLLILKLAVVVFVFNQDSSKDRLMLLLLLSGIVYLYQTGALAPIIRWISQSAQRAMMPPHLHLPVPEGGQNREVGGAPQEGGEARAAVGGGENREAVPQGGPAQEGAVREGEGAPAAVGVDGAPQPAENPNWWGFFKEVQMIVVGFLTSLLPGFQHVD</sequence>
<evidence type="ECO:0000313" key="4">
    <source>
        <dbReference type="Proteomes" id="UP001605036"/>
    </source>
</evidence>
<proteinExistence type="predicted"/>
<keyword evidence="2" id="KW-1133">Transmembrane helix</keyword>
<reference evidence="3 4" key="1">
    <citation type="submission" date="2024-09" db="EMBL/GenBank/DDBJ databases">
        <title>Chromosome-scale assembly of Riccia fluitans.</title>
        <authorList>
            <person name="Paukszto L."/>
            <person name="Sawicki J."/>
            <person name="Karawczyk K."/>
            <person name="Piernik-Szablinska J."/>
            <person name="Szczecinska M."/>
            <person name="Mazdziarz M."/>
        </authorList>
    </citation>
    <scope>NUCLEOTIDE SEQUENCE [LARGE SCALE GENOMIC DNA]</scope>
    <source>
        <strain evidence="3">Rf_01</strain>
        <tissue evidence="3">Aerial parts of the thallus</tissue>
    </source>
</reference>
<feature type="region of interest" description="Disordered" evidence="1">
    <location>
        <begin position="170"/>
        <end position="221"/>
    </location>
</feature>
<dbReference type="EMBL" id="JBHFFA010000007">
    <property type="protein sequence ID" value="KAL2612022.1"/>
    <property type="molecule type" value="Genomic_DNA"/>
</dbReference>
<feature type="region of interest" description="Disordered" evidence="1">
    <location>
        <begin position="306"/>
        <end position="362"/>
    </location>
</feature>
<evidence type="ECO:0000313" key="3">
    <source>
        <dbReference type="EMBL" id="KAL2612022.1"/>
    </source>
</evidence>
<protein>
    <submittedName>
        <fullName evidence="3">Uncharacterized protein</fullName>
    </submittedName>
</protein>
<feature type="transmembrane region" description="Helical" evidence="2">
    <location>
        <begin position="234"/>
        <end position="253"/>
    </location>
</feature>
<feature type="region of interest" description="Disordered" evidence="1">
    <location>
        <begin position="1"/>
        <end position="77"/>
    </location>
</feature>